<dbReference type="EMBL" id="CP061800">
    <property type="protein sequence ID" value="QTA90356.1"/>
    <property type="molecule type" value="Genomic_DNA"/>
</dbReference>
<feature type="domain" description="Response regulatory" evidence="2">
    <location>
        <begin position="1"/>
        <end position="71"/>
    </location>
</feature>
<dbReference type="PROSITE" id="PS50110">
    <property type="entry name" value="RESPONSE_REGULATORY"/>
    <property type="match status" value="1"/>
</dbReference>
<keyword evidence="1" id="KW-0597">Phosphoprotein</keyword>
<dbReference type="KEGG" id="dmm:dnm_064170"/>
<accession>A0A975GQS9</accession>
<sequence length="71" mass="8099">MEFHPDLILMDPVMLVTDGFKATELIRQIPAISDVIVISVSASVSEKVRKKRQFLKLLCSKKNFIILQKNL</sequence>
<reference evidence="3" key="1">
    <citation type="journal article" date="2021" name="Microb. Physiol.">
        <title>Proteogenomic Insights into the Physiology of Marine, Sulfate-Reducing, Filamentous Desulfonema limicola and Desulfonema magnum.</title>
        <authorList>
            <person name="Schnaars V."/>
            <person name="Wohlbrand L."/>
            <person name="Scheve S."/>
            <person name="Hinrichs C."/>
            <person name="Reinhardt R."/>
            <person name="Rabus R."/>
        </authorList>
    </citation>
    <scope>NUCLEOTIDE SEQUENCE</scope>
    <source>
        <strain evidence="3">4be13</strain>
    </source>
</reference>
<gene>
    <name evidence="3" type="ORF">dnm_064170</name>
</gene>
<dbReference type="Gene3D" id="3.40.50.2300">
    <property type="match status" value="1"/>
</dbReference>
<evidence type="ECO:0000313" key="4">
    <source>
        <dbReference type="Proteomes" id="UP000663722"/>
    </source>
</evidence>
<dbReference type="InterPro" id="IPR001789">
    <property type="entry name" value="Sig_transdc_resp-reg_receiver"/>
</dbReference>
<dbReference type="SUPFAM" id="SSF52172">
    <property type="entry name" value="CheY-like"/>
    <property type="match status" value="1"/>
</dbReference>
<dbReference type="InterPro" id="IPR011006">
    <property type="entry name" value="CheY-like_superfamily"/>
</dbReference>
<organism evidence="3 4">
    <name type="scientific">Desulfonema magnum</name>
    <dbReference type="NCBI Taxonomy" id="45655"/>
    <lineage>
        <taxon>Bacteria</taxon>
        <taxon>Pseudomonadati</taxon>
        <taxon>Thermodesulfobacteriota</taxon>
        <taxon>Desulfobacteria</taxon>
        <taxon>Desulfobacterales</taxon>
        <taxon>Desulfococcaceae</taxon>
        <taxon>Desulfonema</taxon>
    </lineage>
</organism>
<evidence type="ECO:0000259" key="2">
    <source>
        <dbReference type="PROSITE" id="PS50110"/>
    </source>
</evidence>
<protein>
    <submittedName>
        <fullName evidence="3">Response regulator domain-containing protein</fullName>
    </submittedName>
</protein>
<dbReference type="GO" id="GO:0000160">
    <property type="term" value="P:phosphorelay signal transduction system"/>
    <property type="evidence" value="ECO:0007669"/>
    <property type="project" value="InterPro"/>
</dbReference>
<evidence type="ECO:0000256" key="1">
    <source>
        <dbReference type="PROSITE-ProRule" id="PRU00169"/>
    </source>
</evidence>
<dbReference type="Proteomes" id="UP000663722">
    <property type="component" value="Chromosome"/>
</dbReference>
<dbReference type="RefSeq" id="WP_353740326.1">
    <property type="nucleotide sequence ID" value="NZ_CP061800.1"/>
</dbReference>
<evidence type="ECO:0000313" key="3">
    <source>
        <dbReference type="EMBL" id="QTA90356.1"/>
    </source>
</evidence>
<keyword evidence="4" id="KW-1185">Reference proteome</keyword>
<name>A0A975GQS9_9BACT</name>
<proteinExistence type="predicted"/>
<dbReference type="AlphaFoldDB" id="A0A975GQS9"/>
<feature type="modified residue" description="4-aspartylphosphate" evidence="1">
    <location>
        <position position="11"/>
    </location>
</feature>